<accession>A0ABD0YF94</accession>
<sequence>MRFNSGHILAIVFYSVLMVLSAIGNLTVLIVTWRRRRKANSSRINTMLMHLAIADLLVTFILMPIEIIWAATVAWWAGDTVCRIASFFRTFGLYQSSFVLVCISLDRYFAVLKPMRFSDVDRRSKMMLICAWLGSVICSFPQMLVFKVQRHPNITFYEQCITINSFPSEAHELTYSLFGMIMMYAFPLTVIIFSYTSILTEICKKSRAPIEEHFSDSFRRSSLGFFERARSRTLKMTIVIFLAFFICWTPYHIMAFWYWIDKKTAKGVDQRIQRGLFLFACTNSSINPIVYGAFNFRNKHSSQSRGRLGTNNTCTTGIRLPPLPLNPN</sequence>
<evidence type="ECO:0000256" key="9">
    <source>
        <dbReference type="ARBA" id="ARBA00023170"/>
    </source>
</evidence>
<feature type="transmembrane region" description="Helical" evidence="11">
    <location>
        <begin position="175"/>
        <end position="198"/>
    </location>
</feature>
<dbReference type="InterPro" id="IPR017452">
    <property type="entry name" value="GPCR_Rhodpsn_7TM"/>
</dbReference>
<keyword evidence="5 11" id="KW-1133">Transmembrane helix</keyword>
<keyword evidence="9" id="KW-0675">Receptor</keyword>
<dbReference type="CDD" id="cd15382">
    <property type="entry name" value="7tmA_AKHR"/>
    <property type="match status" value="1"/>
</dbReference>
<keyword evidence="14" id="KW-1185">Reference proteome</keyword>
<proteinExistence type="inferred from homology"/>
<dbReference type="GO" id="GO:0005886">
    <property type="term" value="C:plasma membrane"/>
    <property type="evidence" value="ECO:0007669"/>
    <property type="project" value="UniProtKB-SubCell"/>
</dbReference>
<feature type="transmembrane region" description="Helical" evidence="11">
    <location>
        <begin position="238"/>
        <end position="260"/>
    </location>
</feature>
<keyword evidence="3" id="KW-1003">Cell membrane</keyword>
<feature type="transmembrane region" description="Helical" evidence="11">
    <location>
        <begin position="126"/>
        <end position="146"/>
    </location>
</feature>
<keyword evidence="8" id="KW-1015">Disulfide bond</keyword>
<comment type="subcellular location">
    <subcellularLocation>
        <location evidence="1">Cell membrane</location>
        <topology evidence="1">Multi-pass membrane protein</topology>
    </subcellularLocation>
</comment>
<evidence type="ECO:0000313" key="13">
    <source>
        <dbReference type="EMBL" id="KAL1129925.1"/>
    </source>
</evidence>
<evidence type="ECO:0000256" key="4">
    <source>
        <dbReference type="ARBA" id="ARBA00022692"/>
    </source>
</evidence>
<feature type="transmembrane region" description="Helical" evidence="11">
    <location>
        <begin position="52"/>
        <end position="78"/>
    </location>
</feature>
<feature type="domain" description="G-protein coupled receptors family 1 profile" evidence="12">
    <location>
        <begin position="24"/>
        <end position="291"/>
    </location>
</feature>
<dbReference type="InterPro" id="IPR001658">
    <property type="entry name" value="GphnRH_fam_rcpt"/>
</dbReference>
<keyword evidence="6" id="KW-0297">G-protein coupled receptor</keyword>
<gene>
    <name evidence="13" type="ORF">AAG570_012869</name>
</gene>
<evidence type="ECO:0000256" key="11">
    <source>
        <dbReference type="SAM" id="Phobius"/>
    </source>
</evidence>
<dbReference type="AlphaFoldDB" id="A0ABD0YF94"/>
<organism evidence="13 14">
    <name type="scientific">Ranatra chinensis</name>
    <dbReference type="NCBI Taxonomy" id="642074"/>
    <lineage>
        <taxon>Eukaryota</taxon>
        <taxon>Metazoa</taxon>
        <taxon>Ecdysozoa</taxon>
        <taxon>Arthropoda</taxon>
        <taxon>Hexapoda</taxon>
        <taxon>Insecta</taxon>
        <taxon>Pterygota</taxon>
        <taxon>Neoptera</taxon>
        <taxon>Paraneoptera</taxon>
        <taxon>Hemiptera</taxon>
        <taxon>Heteroptera</taxon>
        <taxon>Panheteroptera</taxon>
        <taxon>Nepomorpha</taxon>
        <taxon>Nepidae</taxon>
        <taxon>Ranatrinae</taxon>
        <taxon>Ranatra</taxon>
    </lineage>
</organism>
<evidence type="ECO:0000256" key="8">
    <source>
        <dbReference type="ARBA" id="ARBA00023157"/>
    </source>
</evidence>
<evidence type="ECO:0000313" key="14">
    <source>
        <dbReference type="Proteomes" id="UP001558652"/>
    </source>
</evidence>
<dbReference type="Proteomes" id="UP001558652">
    <property type="component" value="Unassembled WGS sequence"/>
</dbReference>
<feature type="transmembrane region" description="Helical" evidence="11">
    <location>
        <begin position="84"/>
        <end position="105"/>
    </location>
</feature>
<dbReference type="Gene3D" id="1.20.1070.10">
    <property type="entry name" value="Rhodopsin 7-helix transmembrane proteins"/>
    <property type="match status" value="1"/>
</dbReference>
<keyword evidence="4 11" id="KW-0812">Transmembrane</keyword>
<dbReference type="EMBL" id="JBFDAA010000008">
    <property type="protein sequence ID" value="KAL1129925.1"/>
    <property type="molecule type" value="Genomic_DNA"/>
</dbReference>
<evidence type="ECO:0000256" key="1">
    <source>
        <dbReference type="ARBA" id="ARBA00004651"/>
    </source>
</evidence>
<dbReference type="PRINTS" id="PR00237">
    <property type="entry name" value="GPCRRHODOPSN"/>
</dbReference>
<feature type="transmembrane region" description="Helical" evidence="11">
    <location>
        <begin position="6"/>
        <end position="31"/>
    </location>
</feature>
<reference evidence="13 14" key="1">
    <citation type="submission" date="2024-07" db="EMBL/GenBank/DDBJ databases">
        <title>Chromosome-level genome assembly of the water stick insect Ranatra chinensis (Heteroptera: Nepidae).</title>
        <authorList>
            <person name="Liu X."/>
        </authorList>
    </citation>
    <scope>NUCLEOTIDE SEQUENCE [LARGE SCALE GENOMIC DNA]</scope>
    <source>
        <strain evidence="13">Cailab_2021Rc</strain>
        <tissue evidence="13">Muscle</tissue>
    </source>
</reference>
<evidence type="ECO:0000259" key="12">
    <source>
        <dbReference type="PROSITE" id="PS50262"/>
    </source>
</evidence>
<feature type="transmembrane region" description="Helical" evidence="11">
    <location>
        <begin position="272"/>
        <end position="294"/>
    </location>
</feature>
<evidence type="ECO:0000256" key="5">
    <source>
        <dbReference type="ARBA" id="ARBA00022989"/>
    </source>
</evidence>
<evidence type="ECO:0000256" key="2">
    <source>
        <dbReference type="ARBA" id="ARBA00010663"/>
    </source>
</evidence>
<comment type="caution">
    <text evidence="13">The sequence shown here is derived from an EMBL/GenBank/DDBJ whole genome shotgun (WGS) entry which is preliminary data.</text>
</comment>
<dbReference type="SUPFAM" id="SSF81321">
    <property type="entry name" value="Family A G protein-coupled receptor-like"/>
    <property type="match status" value="1"/>
</dbReference>
<dbReference type="PANTHER" id="PTHR24241:SF59">
    <property type="entry name" value="ADIPOKINETIC HORMONE RECEPTOR, ISOFORM C"/>
    <property type="match status" value="1"/>
</dbReference>
<dbReference type="GO" id="GO:0004930">
    <property type="term" value="F:G protein-coupled receptor activity"/>
    <property type="evidence" value="ECO:0007669"/>
    <property type="project" value="UniProtKB-KW"/>
</dbReference>
<dbReference type="PROSITE" id="PS50262">
    <property type="entry name" value="G_PROTEIN_RECEP_F1_2"/>
    <property type="match status" value="1"/>
</dbReference>
<dbReference type="InterPro" id="IPR000276">
    <property type="entry name" value="GPCR_Rhodpsn"/>
</dbReference>
<keyword evidence="10" id="KW-0807">Transducer</keyword>
<evidence type="ECO:0000256" key="6">
    <source>
        <dbReference type="ARBA" id="ARBA00023040"/>
    </source>
</evidence>
<protein>
    <recommendedName>
        <fullName evidence="12">G-protein coupled receptors family 1 profile domain-containing protein</fullName>
    </recommendedName>
</protein>
<name>A0ABD0YF94_9HEMI</name>
<dbReference type="PANTHER" id="PTHR24241">
    <property type="entry name" value="NEUROPEPTIDE RECEPTOR-RELATED G-PROTEIN COUPLED RECEPTOR"/>
    <property type="match status" value="1"/>
</dbReference>
<comment type="similarity">
    <text evidence="2">Belongs to the G-protein coupled receptor 1 family.</text>
</comment>
<evidence type="ECO:0000256" key="3">
    <source>
        <dbReference type="ARBA" id="ARBA00022475"/>
    </source>
</evidence>
<evidence type="ECO:0000256" key="7">
    <source>
        <dbReference type="ARBA" id="ARBA00023136"/>
    </source>
</evidence>
<dbReference type="Pfam" id="PF00001">
    <property type="entry name" value="7tm_1"/>
    <property type="match status" value="1"/>
</dbReference>
<evidence type="ECO:0000256" key="10">
    <source>
        <dbReference type="ARBA" id="ARBA00023224"/>
    </source>
</evidence>
<dbReference type="PRINTS" id="PR00529">
    <property type="entry name" value="GNADOTRPHINR"/>
</dbReference>
<keyword evidence="7 11" id="KW-0472">Membrane</keyword>